<dbReference type="Proteomes" id="UP000193811">
    <property type="component" value="Unassembled WGS sequence"/>
</dbReference>
<proteinExistence type="predicted"/>
<evidence type="ECO:0000313" key="2">
    <source>
        <dbReference type="Proteomes" id="UP000193811"/>
    </source>
</evidence>
<organism evidence="1 2">
    <name type="scientific">Mycolicibacterium conceptionense</name>
    <dbReference type="NCBI Taxonomy" id="451644"/>
    <lineage>
        <taxon>Bacteria</taxon>
        <taxon>Bacillati</taxon>
        <taxon>Actinomycetota</taxon>
        <taxon>Actinomycetes</taxon>
        <taxon>Mycobacteriales</taxon>
        <taxon>Mycobacteriaceae</taxon>
        <taxon>Mycolicibacterium</taxon>
    </lineage>
</organism>
<accession>A0ABX3UYT1</accession>
<sequence>MVNVDAGKDGVYYMVSAQEALPTSTPHTDSPIDCSTTTVQYNNGYAITTPAHAPVVDDLKVEALRTVSRIDGKVQDSYVFRTWIDSRRVITVAVYSDPNHQPPANPIDPTLAQQVFADAVHAVSGEQPTTAR</sequence>
<protein>
    <recommendedName>
        <fullName evidence="3">DUF5642 domain-containing protein</fullName>
    </recommendedName>
</protein>
<dbReference type="EMBL" id="LQOP01000035">
    <property type="protein sequence ID" value="ORV20423.1"/>
    <property type="molecule type" value="Genomic_DNA"/>
</dbReference>
<evidence type="ECO:0008006" key="3">
    <source>
        <dbReference type="Google" id="ProtNLM"/>
    </source>
</evidence>
<evidence type="ECO:0000313" key="1">
    <source>
        <dbReference type="EMBL" id="ORV20423.1"/>
    </source>
</evidence>
<name>A0ABX3UYT1_9MYCO</name>
<gene>
    <name evidence="1" type="ORF">AWB98_28480</name>
</gene>
<reference evidence="1 2" key="1">
    <citation type="submission" date="2016-01" db="EMBL/GenBank/DDBJ databases">
        <title>The new phylogeny of the genus Mycobacterium.</title>
        <authorList>
            <person name="Tarcisio F."/>
            <person name="Conor M."/>
            <person name="Antonella G."/>
            <person name="Elisabetta G."/>
            <person name="Giulia F.S."/>
            <person name="Sara T."/>
            <person name="Anna F."/>
            <person name="Clotilde B."/>
            <person name="Roberto B."/>
            <person name="Veronica D.S."/>
            <person name="Fabio R."/>
            <person name="Monica P."/>
            <person name="Olivier J."/>
            <person name="Enrico T."/>
            <person name="Nicola S."/>
        </authorList>
    </citation>
    <scope>NUCLEOTIDE SEQUENCE [LARGE SCALE GENOMIC DNA]</scope>
    <source>
        <strain evidence="1 2">CCUG 50187</strain>
    </source>
</reference>
<keyword evidence="2" id="KW-1185">Reference proteome</keyword>
<comment type="caution">
    <text evidence="1">The sequence shown here is derived from an EMBL/GenBank/DDBJ whole genome shotgun (WGS) entry which is preliminary data.</text>
</comment>